<reference evidence="2 3" key="1">
    <citation type="submission" date="2009-01" db="EMBL/GenBank/DDBJ databases">
        <authorList>
            <person name="Fulton L."/>
            <person name="Clifton S."/>
            <person name="Fulton B."/>
            <person name="Xu J."/>
            <person name="Minx P."/>
            <person name="Pepin K.H."/>
            <person name="Johnson M."/>
            <person name="Bhonagiri V."/>
            <person name="Nash W.E."/>
            <person name="Mardis E.R."/>
            <person name="Wilson R.K."/>
        </authorList>
    </citation>
    <scope>NUCLEOTIDE SEQUENCE [LARGE SCALE GENOMIC DNA]</scope>
    <source>
        <strain evidence="2 3">DSM 15981</strain>
    </source>
</reference>
<dbReference type="AlphaFoldDB" id="C0D7Q8"/>
<dbReference type="EMBL" id="ACCJ01000436">
    <property type="protein sequence ID" value="EEG52678.1"/>
    <property type="molecule type" value="Genomic_DNA"/>
</dbReference>
<dbReference type="HOGENOM" id="CLU_066636_0_0_9"/>
<organism evidence="2 3">
    <name type="scientific">[Clostridium] asparagiforme DSM 15981</name>
    <dbReference type="NCBI Taxonomy" id="518636"/>
    <lineage>
        <taxon>Bacteria</taxon>
        <taxon>Bacillati</taxon>
        <taxon>Bacillota</taxon>
        <taxon>Clostridia</taxon>
        <taxon>Lachnospirales</taxon>
        <taxon>Lachnospiraceae</taxon>
        <taxon>Enterocloster</taxon>
    </lineage>
</organism>
<proteinExistence type="predicted"/>
<evidence type="ECO:0000313" key="3">
    <source>
        <dbReference type="Proteomes" id="UP000004756"/>
    </source>
</evidence>
<dbReference type="Proteomes" id="UP000004756">
    <property type="component" value="Unassembled WGS sequence"/>
</dbReference>
<reference evidence="2 3" key="2">
    <citation type="submission" date="2009-02" db="EMBL/GenBank/DDBJ databases">
        <title>Draft genome sequence of Clostridium asparagiforme (DSM 15981).</title>
        <authorList>
            <person name="Sudarsanam P."/>
            <person name="Ley R."/>
            <person name="Guruge J."/>
            <person name="Turnbaugh P.J."/>
            <person name="Mahowald M."/>
            <person name="Liep D."/>
            <person name="Gordon J."/>
        </authorList>
    </citation>
    <scope>NUCLEOTIDE SEQUENCE [LARGE SCALE GENOMIC DNA]</scope>
    <source>
        <strain evidence="2 3">DSM 15981</strain>
    </source>
</reference>
<name>C0D7Q8_9FIRM</name>
<accession>C0D7Q8</accession>
<sequence>MVENFIREGADNVAEEDYSVNKLMRNSVRFADLYNGTVFRGKQVLKPEDLSDVPDENGIAIVGLDGKRRLIRRSRDVIKKASFGAYFVLLAEENQDKVHYAMPVRSMLYDALEYTEQVEALKRRHRECGDRLEGDAFLSGITRDDRIMPVVTLTVYHGAKPWDGPRSLYDMLEMDRDSKEWEALKEVLPDYRLNLVELNNMQHLERFRSSLQPIFTVLKYNRKDKRKFYEYLENHREELRKMDDDSVRAMLALLGEQKRLLRMLELPGGEGKERMDVYNAIDELIADGREEGKAEGKAEGRVEGKAIGLELGQKRVNELILLLARAGRTQDMIRAAGDRQYQEKLFEEFGI</sequence>
<evidence type="ECO:0000313" key="2">
    <source>
        <dbReference type="EMBL" id="EEG52678.1"/>
    </source>
</evidence>
<comment type="caution">
    <text evidence="2">The sequence shown here is derived from an EMBL/GenBank/DDBJ whole genome shotgun (WGS) entry which is preliminary data.</text>
</comment>
<protein>
    <recommendedName>
        <fullName evidence="1">Transposase (putative) YhgA-like domain-containing protein</fullName>
    </recommendedName>
</protein>
<dbReference type="InterPro" id="IPR006842">
    <property type="entry name" value="Transposase_31"/>
</dbReference>
<feature type="domain" description="Transposase (putative) YhgA-like" evidence="1">
    <location>
        <begin position="145"/>
        <end position="240"/>
    </location>
</feature>
<dbReference type="Pfam" id="PF04754">
    <property type="entry name" value="Transposase_31"/>
    <property type="match status" value="1"/>
</dbReference>
<gene>
    <name evidence="2" type="ORF">CLOSTASPAR_05305</name>
</gene>
<evidence type="ECO:0000259" key="1">
    <source>
        <dbReference type="Pfam" id="PF04754"/>
    </source>
</evidence>
<keyword evidence="3" id="KW-1185">Reference proteome</keyword>